<dbReference type="RefSeq" id="WP_089907190.1">
    <property type="nucleotide sequence ID" value="NZ_FOBB01000001.1"/>
</dbReference>
<gene>
    <name evidence="1" type="ORF">SAMN04488505_1011081</name>
</gene>
<sequence length="159" mass="16978">MNKMVNLRYPLLLIILGLLTSFSPQNNSLLPSNTSDTSAMAPGVIKDKKRCGPFIFLHSVAGASVSVAQLQPPSGGPISVTTPTLPYYFGQFANGTYRITLTLNSHMATDGLIAVVAQDGTWVSCKTFNTGVSFISLSFVANVCQDYRIIVQDNGATCP</sequence>
<accession>A0A1H7KQK8</accession>
<dbReference type="AlphaFoldDB" id="A0A1H7KQK8"/>
<name>A0A1H7KQK8_9BACT</name>
<organism evidence="1 2">
    <name type="scientific">Chitinophaga rupis</name>
    <dbReference type="NCBI Taxonomy" id="573321"/>
    <lineage>
        <taxon>Bacteria</taxon>
        <taxon>Pseudomonadati</taxon>
        <taxon>Bacteroidota</taxon>
        <taxon>Chitinophagia</taxon>
        <taxon>Chitinophagales</taxon>
        <taxon>Chitinophagaceae</taxon>
        <taxon>Chitinophaga</taxon>
    </lineage>
</organism>
<evidence type="ECO:0000313" key="1">
    <source>
        <dbReference type="EMBL" id="SEK89052.1"/>
    </source>
</evidence>
<reference evidence="1 2" key="1">
    <citation type="submission" date="2016-10" db="EMBL/GenBank/DDBJ databases">
        <authorList>
            <person name="de Groot N.N."/>
        </authorList>
    </citation>
    <scope>NUCLEOTIDE SEQUENCE [LARGE SCALE GENOMIC DNA]</scope>
    <source>
        <strain evidence="1 2">DSM 21039</strain>
    </source>
</reference>
<dbReference type="EMBL" id="FOBB01000001">
    <property type="protein sequence ID" value="SEK89052.1"/>
    <property type="molecule type" value="Genomic_DNA"/>
</dbReference>
<dbReference type="Proteomes" id="UP000198984">
    <property type="component" value="Unassembled WGS sequence"/>
</dbReference>
<protein>
    <submittedName>
        <fullName evidence="1">Uncharacterized protein</fullName>
    </submittedName>
</protein>
<keyword evidence="2" id="KW-1185">Reference proteome</keyword>
<proteinExistence type="predicted"/>
<evidence type="ECO:0000313" key="2">
    <source>
        <dbReference type="Proteomes" id="UP000198984"/>
    </source>
</evidence>
<dbReference type="STRING" id="573321.SAMN04488505_1011081"/>